<evidence type="ECO:0000259" key="1">
    <source>
        <dbReference type="Pfam" id="PF06114"/>
    </source>
</evidence>
<dbReference type="Gene3D" id="1.10.10.2910">
    <property type="match status" value="1"/>
</dbReference>
<dbReference type="OrthoDB" id="9794834at2"/>
<dbReference type="InterPro" id="IPR052345">
    <property type="entry name" value="Rad_response_metalloprotease"/>
</dbReference>
<protein>
    <submittedName>
        <fullName evidence="2">ImmA/IrrE family metallo-endopeptidase</fullName>
    </submittedName>
</protein>
<gene>
    <name evidence="2" type="ORF">D3H34_28835</name>
</gene>
<reference evidence="2 3" key="1">
    <citation type="submission" date="2018-09" db="EMBL/GenBank/DDBJ databases">
        <title>Acidovorax cavernicola nov. sp. isolated from Gruta de las Maravillas (Aracena, Spain).</title>
        <authorList>
            <person name="Jurado V."/>
            <person name="Gutierrez-Patricio S."/>
            <person name="Gonzalez-Pimentel J.L."/>
            <person name="Miller A.Z."/>
            <person name="Laiz L."/>
            <person name="Saiz-Jimenez C."/>
        </authorList>
    </citation>
    <scope>NUCLEOTIDE SEQUENCE [LARGE SCALE GENOMIC DNA]</scope>
    <source>
        <strain evidence="2 3">1011MAR4D40.2</strain>
    </source>
</reference>
<dbReference type="EMBL" id="QXMN01000061">
    <property type="protein sequence ID" value="RIX73645.1"/>
    <property type="molecule type" value="Genomic_DNA"/>
</dbReference>
<dbReference type="Proteomes" id="UP000265619">
    <property type="component" value="Unassembled WGS sequence"/>
</dbReference>
<sequence length="179" mass="19731">MIRSRSAIEDEAIGARQKAKQLTIPVDPTAVAAAYSARVVHESFTDDLSGVLVRKGDLNTIAVNESDSLVRRRFTVAHECGHLILGHKGEVFVDKQVVNRRNTTSSLAIDDQEIEANQFAASLLMPRAEVVEHLDQLSKSCRQRAVLVELMARSFCVSKKAMEYRLVNLGLIASPDDDS</sequence>
<comment type="caution">
    <text evidence="2">The sequence shown here is derived from an EMBL/GenBank/DDBJ whole genome shotgun (WGS) entry which is preliminary data.</text>
</comment>
<dbReference type="PANTHER" id="PTHR43236">
    <property type="entry name" value="ANTITOXIN HIGA1"/>
    <property type="match status" value="1"/>
</dbReference>
<feature type="domain" description="IrrE N-terminal-like" evidence="1">
    <location>
        <begin position="42"/>
        <end position="166"/>
    </location>
</feature>
<dbReference type="Pfam" id="PF06114">
    <property type="entry name" value="Peptidase_M78"/>
    <property type="match status" value="1"/>
</dbReference>
<evidence type="ECO:0000313" key="2">
    <source>
        <dbReference type="EMBL" id="RIX73645.1"/>
    </source>
</evidence>
<organism evidence="2 3">
    <name type="scientific">Acidovorax cavernicola</name>
    <dbReference type="NCBI Taxonomy" id="1675792"/>
    <lineage>
        <taxon>Bacteria</taxon>
        <taxon>Pseudomonadati</taxon>
        <taxon>Pseudomonadota</taxon>
        <taxon>Betaproteobacteria</taxon>
        <taxon>Burkholderiales</taxon>
        <taxon>Comamonadaceae</taxon>
        <taxon>Acidovorax</taxon>
    </lineage>
</organism>
<dbReference type="InterPro" id="IPR010359">
    <property type="entry name" value="IrrE_HExxH"/>
</dbReference>
<dbReference type="AlphaFoldDB" id="A0A9X8CZI4"/>
<evidence type="ECO:0000313" key="3">
    <source>
        <dbReference type="Proteomes" id="UP000265619"/>
    </source>
</evidence>
<accession>A0A9X8CZI4</accession>
<proteinExistence type="predicted"/>
<dbReference type="RefSeq" id="WP_119558008.1">
    <property type="nucleotide sequence ID" value="NZ_QXMN01000061.1"/>
</dbReference>
<name>A0A9X8CZI4_9BURK</name>
<keyword evidence="3" id="KW-1185">Reference proteome</keyword>
<dbReference type="PANTHER" id="PTHR43236:SF2">
    <property type="entry name" value="BLL0069 PROTEIN"/>
    <property type="match status" value="1"/>
</dbReference>